<evidence type="ECO:0000313" key="1">
    <source>
        <dbReference type="EMBL" id="RLJ98532.1"/>
    </source>
</evidence>
<accession>A0A497YV13</accession>
<dbReference type="PIRSF" id="PIRSF033328">
    <property type="entry name" value="Phest_Mll4975"/>
    <property type="match status" value="1"/>
</dbReference>
<dbReference type="InterPro" id="IPR009389">
    <property type="entry name" value="DUF1045"/>
</dbReference>
<name>A0A497YV13_9RHOB</name>
<comment type="caution">
    <text evidence="1">The sequence shown here is derived from an EMBL/GenBank/DDBJ whole genome shotgun (WGS) entry which is preliminary data.</text>
</comment>
<evidence type="ECO:0000313" key="2">
    <source>
        <dbReference type="Proteomes" id="UP000271700"/>
    </source>
</evidence>
<proteinExistence type="predicted"/>
<dbReference type="Pfam" id="PF06299">
    <property type="entry name" value="DUF1045"/>
    <property type="match status" value="1"/>
</dbReference>
<keyword evidence="2" id="KW-1185">Reference proteome</keyword>
<dbReference type="RefSeq" id="WP_010443444.1">
    <property type="nucleotide sequence ID" value="NZ_AEYW01000024.1"/>
</dbReference>
<reference evidence="1 2" key="1">
    <citation type="submission" date="2018-10" db="EMBL/GenBank/DDBJ databases">
        <title>Genomic Encyclopedia of Archaeal and Bacterial Type Strains, Phase II (KMG-II): from individual species to whole genera.</title>
        <authorList>
            <person name="Goeker M."/>
        </authorList>
    </citation>
    <scope>NUCLEOTIDE SEQUENCE [LARGE SCALE GENOMIC DNA]</scope>
    <source>
        <strain evidence="1 2">DSM 29317</strain>
    </source>
</reference>
<protein>
    <submittedName>
        <fullName evidence="1">Uncharacterized protein DUF1045</fullName>
    </submittedName>
</protein>
<sequence>MSYTRFAIYYVPPQGPFARFGASWLGWDIISACEAPLFDFPGLDGITMTPRKYGFHGTLKPPFRLAGDSTAEELHMRVAELASGLAPAKCDGLELTRLGRFLALIPRGESNALQRVAAACVQDLDEFRARLSVAELERRRRPGMSARQNALLTQWGYPYVMDEFRFHMTLTARLPKQDISDWTETILKSLPELPVPFVVDQIALCGERKDGRFELIHRYKLAG</sequence>
<dbReference type="EMBL" id="RCCT01000009">
    <property type="protein sequence ID" value="RLJ98532.1"/>
    <property type="molecule type" value="Genomic_DNA"/>
</dbReference>
<organism evidence="1 2">
    <name type="scientific">Ruegeria conchae</name>
    <dbReference type="NCBI Taxonomy" id="981384"/>
    <lineage>
        <taxon>Bacteria</taxon>
        <taxon>Pseudomonadati</taxon>
        <taxon>Pseudomonadota</taxon>
        <taxon>Alphaproteobacteria</taxon>
        <taxon>Rhodobacterales</taxon>
        <taxon>Roseobacteraceae</taxon>
        <taxon>Ruegeria</taxon>
    </lineage>
</organism>
<dbReference type="AlphaFoldDB" id="A0A497YV13"/>
<gene>
    <name evidence="1" type="ORF">CLV75_4233</name>
</gene>
<dbReference type="Proteomes" id="UP000271700">
    <property type="component" value="Unassembled WGS sequence"/>
</dbReference>
<dbReference type="OrthoDB" id="4954742at2"/>
<dbReference type="STRING" id="981384.GCA_000192475_00347"/>
<dbReference type="Gene3D" id="3.90.1140.10">
    <property type="entry name" value="Cyclic phosphodiesterase"/>
    <property type="match status" value="1"/>
</dbReference>